<feature type="domain" description="XPG-I" evidence="3">
    <location>
        <begin position="147"/>
        <end position="229"/>
    </location>
</feature>
<reference evidence="6 7" key="2">
    <citation type="submission" date="2024-07" db="EMBL/GenBank/DDBJ databases">
        <authorList>
            <person name="Akdeniz Z."/>
        </authorList>
    </citation>
    <scope>NUCLEOTIDE SEQUENCE [LARGE SCALE GENOMIC DNA]</scope>
</reference>
<evidence type="ECO:0000259" key="3">
    <source>
        <dbReference type="SMART" id="SM00484"/>
    </source>
</evidence>
<protein>
    <submittedName>
        <fullName evidence="5">Exonuclease 1</fullName>
    </submittedName>
    <submittedName>
        <fullName evidence="6">Exonuclease_1</fullName>
    </submittedName>
</protein>
<dbReference type="GO" id="GO:0004527">
    <property type="term" value="F:exonuclease activity"/>
    <property type="evidence" value="ECO:0007669"/>
    <property type="project" value="UniProtKB-KW"/>
</dbReference>
<keyword evidence="5" id="KW-0269">Exonuclease</keyword>
<evidence type="ECO:0000313" key="7">
    <source>
        <dbReference type="Proteomes" id="UP001642409"/>
    </source>
</evidence>
<dbReference type="InterPro" id="IPR029060">
    <property type="entry name" value="PIN-like_dom_sf"/>
</dbReference>
<dbReference type="EMBL" id="CAXDID020000165">
    <property type="protein sequence ID" value="CAL6045691.1"/>
    <property type="molecule type" value="Genomic_DNA"/>
</dbReference>
<dbReference type="SUPFAM" id="SSF47807">
    <property type="entry name" value="5' to 3' exonuclease, C-terminal subdomain"/>
    <property type="match status" value="1"/>
</dbReference>
<evidence type="ECO:0000313" key="6">
    <source>
        <dbReference type="EMBL" id="CAL6045691.1"/>
    </source>
</evidence>
<organism evidence="5">
    <name type="scientific">Hexamita inflata</name>
    <dbReference type="NCBI Taxonomy" id="28002"/>
    <lineage>
        <taxon>Eukaryota</taxon>
        <taxon>Metamonada</taxon>
        <taxon>Diplomonadida</taxon>
        <taxon>Hexamitidae</taxon>
        <taxon>Hexamitinae</taxon>
        <taxon>Hexamita</taxon>
    </lineage>
</organism>
<keyword evidence="7" id="KW-1185">Reference proteome</keyword>
<dbReference type="Pfam" id="PF00867">
    <property type="entry name" value="XPG_I"/>
    <property type="match status" value="1"/>
</dbReference>
<comment type="caution">
    <text evidence="5">The sequence shown here is derived from an EMBL/GenBank/DDBJ whole genome shotgun (WGS) entry which is preliminary data.</text>
</comment>
<evidence type="ECO:0000259" key="4">
    <source>
        <dbReference type="SMART" id="SM00485"/>
    </source>
</evidence>
<dbReference type="SMART" id="SM00484">
    <property type="entry name" value="XPGI"/>
    <property type="match status" value="1"/>
</dbReference>
<dbReference type="Gene3D" id="1.10.150.20">
    <property type="entry name" value="5' to 3' exonuclease, C-terminal subdomain"/>
    <property type="match status" value="1"/>
</dbReference>
<reference evidence="5" key="1">
    <citation type="submission" date="2023-06" db="EMBL/GenBank/DDBJ databases">
        <authorList>
            <person name="Kurt Z."/>
        </authorList>
    </citation>
    <scope>NUCLEOTIDE SEQUENCE</scope>
</reference>
<dbReference type="InterPro" id="IPR006086">
    <property type="entry name" value="XPG-I_dom"/>
</dbReference>
<dbReference type="SUPFAM" id="SSF88723">
    <property type="entry name" value="PIN domain-like"/>
    <property type="match status" value="1"/>
</dbReference>
<evidence type="ECO:0000313" key="5">
    <source>
        <dbReference type="EMBL" id="CAI9964650.1"/>
    </source>
</evidence>
<dbReference type="EMBL" id="CATOUU010000981">
    <property type="protein sequence ID" value="CAI9964650.1"/>
    <property type="molecule type" value="Genomic_DNA"/>
</dbReference>
<proteinExistence type="predicted"/>
<dbReference type="AlphaFoldDB" id="A0AA86QTY4"/>
<dbReference type="PANTHER" id="PTHR11081">
    <property type="entry name" value="FLAP ENDONUCLEASE FAMILY MEMBER"/>
    <property type="match status" value="1"/>
</dbReference>
<name>A0AA86QTY4_9EUKA</name>
<dbReference type="InterPro" id="IPR006085">
    <property type="entry name" value="XPG_DNA_repair_N"/>
</dbReference>
<dbReference type="Gene3D" id="3.40.50.1010">
    <property type="entry name" value="5'-nuclease"/>
    <property type="match status" value="1"/>
</dbReference>
<dbReference type="GO" id="GO:0017108">
    <property type="term" value="F:5'-flap endonuclease activity"/>
    <property type="evidence" value="ECO:0007669"/>
    <property type="project" value="TreeGrafter"/>
</dbReference>
<dbReference type="PANTHER" id="PTHR11081:SF65">
    <property type="entry name" value="DNA DAMAGE-INDUCIBLE PROTEIN DIN7-RELATED"/>
    <property type="match status" value="1"/>
</dbReference>
<dbReference type="SMART" id="SM00485">
    <property type="entry name" value="XPGN"/>
    <property type="match status" value="1"/>
</dbReference>
<accession>A0AA86QTY4</accession>
<dbReference type="PRINTS" id="PR00853">
    <property type="entry name" value="XPGRADSUPER"/>
</dbReference>
<dbReference type="Pfam" id="PF00752">
    <property type="entry name" value="XPG_N"/>
    <property type="match status" value="1"/>
</dbReference>
<dbReference type="InterPro" id="IPR006084">
    <property type="entry name" value="XPG/Rad2"/>
</dbReference>
<feature type="domain" description="XPG N-terminal" evidence="4">
    <location>
        <begin position="1"/>
        <end position="99"/>
    </location>
</feature>
<dbReference type="InterPro" id="IPR036279">
    <property type="entry name" value="5-3_exonuclease_C_sf"/>
</dbReference>
<gene>
    <name evidence="6" type="ORF">HINF_LOCUS41279</name>
    <name evidence="5" type="ORF">HINF_LOCUS52295</name>
</gene>
<evidence type="ECO:0000256" key="2">
    <source>
        <dbReference type="ARBA" id="ARBA00022801"/>
    </source>
</evidence>
<keyword evidence="2" id="KW-0378">Hydrolase</keyword>
<evidence type="ECO:0000256" key="1">
    <source>
        <dbReference type="ARBA" id="ARBA00022722"/>
    </source>
</evidence>
<sequence>MGIPGLLQAIERGKEMHIKNLKGQSIVVDGHCFLHRSCIFAPEQVVLQDDVSRIVKYMIGFIDNVHKHTAAPVVLVFDGGQLPLKKLTDESRRESREEHLRMYKSLIKSDPREARKHMMSAFTITSNQLSRISTEISETYKSDSWFTLMHSPYEADAQVAFLHNAGLADVIMTIDSDILLYNPSKVLFAYDPKECVGRLVTNEDIYAKDFKNMTMPQIQRTCVLSGCDYVSSLFGVALKTSLLALKQNDFNLKPAIDYLHVDLNKQLQNYTTVSDYYNQVLRALLCFQFHVIYNPITNTLEHYFPLQNTEMETLSKLGTGFFGQTTENVNKIFGGNGNAQIQNKIKNVFKGKQKKTLEKTKRIILKNLKCLLFRRSELVLYFYSLSSALQIYQIKLYVLVPTLIEQLLKYFCGLKLVELRGLFYIINQFETEQCQACQYFHSTNNERNMTIFMYLTFVKDQKIRKCIYSII</sequence>
<dbReference type="Proteomes" id="UP001642409">
    <property type="component" value="Unassembled WGS sequence"/>
</dbReference>
<keyword evidence="1" id="KW-0540">Nuclease</keyword>